<sequence length="494" mass="54670">MKPRNLSIIIVVLFLLLINLPIEATGQESNTHAKVSQTIPYIDASIKSVKQMDFNQAETSFNSFKEMWNRTEGEVRKENLMGYSKIKTKMAAVSVALLNEDQKKSEESLQMLKVLLKQFKEGQLSGSTRKAASKNVSITVYLQKIKEVKQSLRAGDQSQAKAQVNELNSLWLSVEGNVVGQSQKVYNNSERRLVLLASSINNPGDNKRSKEMLDDMEKDLTPLAHTSYGVWDAALIPLREGLEALLVVGALLSFIKRRKDKKGSLYIWSGTLAGVAASLGIGFLVSYVLSSSAFGQNNFLINGWSGVIASLMLLYVSYWLHRNANVNRWNSFMKTETERLVSGGKLLSLGILAFLAVLREGIETVIFLIGMANQMSHTSLILGILLGFGILAVIGICILKFSVHVPLKPFFIVSSLIVFYLCLKFMGSGIHSLQLSGLIPATTAEYIPTIQLFSVYPSLYSTMPQIVVVGIALIVIITQQIKKRNNQNRQQEAS</sequence>
<dbReference type="Pfam" id="PF03239">
    <property type="entry name" value="FTR1"/>
    <property type="match status" value="1"/>
</dbReference>
<evidence type="ECO:0000256" key="5">
    <source>
        <dbReference type="ARBA" id="ARBA00023136"/>
    </source>
</evidence>
<feature type="transmembrane region" description="Helical" evidence="6">
    <location>
        <begin position="379"/>
        <end position="401"/>
    </location>
</feature>
<evidence type="ECO:0000256" key="6">
    <source>
        <dbReference type="SAM" id="Phobius"/>
    </source>
</evidence>
<keyword evidence="8" id="KW-1185">Reference proteome</keyword>
<feature type="transmembrane region" description="Helical" evidence="6">
    <location>
        <begin position="301"/>
        <end position="320"/>
    </location>
</feature>
<dbReference type="STRING" id="459525.SAMN04488137_2210"/>
<keyword evidence="5 6" id="KW-0472">Membrane</keyword>
<gene>
    <name evidence="7" type="ORF">SAMN04488137_2210</name>
</gene>
<evidence type="ECO:0000313" key="7">
    <source>
        <dbReference type="EMBL" id="SDM84542.1"/>
    </source>
</evidence>
<dbReference type="InterPro" id="IPR004923">
    <property type="entry name" value="FTR1/Fip1/EfeU"/>
</dbReference>
<feature type="transmembrane region" description="Helical" evidence="6">
    <location>
        <begin position="265"/>
        <end position="289"/>
    </location>
</feature>
<name>A0A1G9WIX8_9BACL</name>
<evidence type="ECO:0000256" key="4">
    <source>
        <dbReference type="ARBA" id="ARBA00022989"/>
    </source>
</evidence>
<keyword evidence="4 6" id="KW-1133">Transmembrane helix</keyword>
<evidence type="ECO:0000313" key="8">
    <source>
        <dbReference type="Proteomes" id="UP000199544"/>
    </source>
</evidence>
<comment type="subcellular location">
    <subcellularLocation>
        <location evidence="1">Membrane</location>
        <topology evidence="1">Multi-pass membrane protein</topology>
    </subcellularLocation>
</comment>
<dbReference type="Proteomes" id="UP000199544">
    <property type="component" value="Unassembled WGS sequence"/>
</dbReference>
<dbReference type="OrthoDB" id="8215804at2"/>
<evidence type="ECO:0000256" key="2">
    <source>
        <dbReference type="ARBA" id="ARBA00008333"/>
    </source>
</evidence>
<evidence type="ECO:0000256" key="3">
    <source>
        <dbReference type="ARBA" id="ARBA00022692"/>
    </source>
</evidence>
<proteinExistence type="inferred from homology"/>
<dbReference type="RefSeq" id="WP_090234523.1">
    <property type="nucleotide sequence ID" value="NZ_FNHW01000001.1"/>
</dbReference>
<reference evidence="8" key="1">
    <citation type="submission" date="2016-10" db="EMBL/GenBank/DDBJ databases">
        <authorList>
            <person name="Varghese N."/>
            <person name="Submissions S."/>
        </authorList>
    </citation>
    <scope>NUCLEOTIDE SEQUENCE [LARGE SCALE GENOMIC DNA]</scope>
    <source>
        <strain evidence="8">CGMCC 1.6854</strain>
    </source>
</reference>
<feature type="transmembrane region" description="Helical" evidence="6">
    <location>
        <begin position="462"/>
        <end position="481"/>
    </location>
</feature>
<dbReference type="AlphaFoldDB" id="A0A1G9WIX8"/>
<accession>A0A1G9WIX8</accession>
<dbReference type="PANTHER" id="PTHR31632:SF2">
    <property type="entry name" value="PLASMA MEMBRANE IRON PERMEASE"/>
    <property type="match status" value="1"/>
</dbReference>
<organism evidence="7 8">
    <name type="scientific">Fictibacillus solisalsi</name>
    <dbReference type="NCBI Taxonomy" id="459525"/>
    <lineage>
        <taxon>Bacteria</taxon>
        <taxon>Bacillati</taxon>
        <taxon>Bacillota</taxon>
        <taxon>Bacilli</taxon>
        <taxon>Bacillales</taxon>
        <taxon>Fictibacillaceae</taxon>
        <taxon>Fictibacillus</taxon>
    </lineage>
</organism>
<dbReference type="EMBL" id="FNHW01000001">
    <property type="protein sequence ID" value="SDM84542.1"/>
    <property type="molecule type" value="Genomic_DNA"/>
</dbReference>
<comment type="similarity">
    <text evidence="2">Belongs to the oxidase-dependent Fe transporter (OFeT) (TC 9.A.10.1) family.</text>
</comment>
<protein>
    <submittedName>
        <fullName evidence="7">High-affinity iron transporter</fullName>
    </submittedName>
</protein>
<keyword evidence="3 6" id="KW-0812">Transmembrane</keyword>
<dbReference type="GO" id="GO:0033573">
    <property type="term" value="C:high-affinity iron permease complex"/>
    <property type="evidence" value="ECO:0007669"/>
    <property type="project" value="InterPro"/>
</dbReference>
<feature type="transmembrane region" description="Helical" evidence="6">
    <location>
        <begin position="407"/>
        <end position="423"/>
    </location>
</feature>
<evidence type="ECO:0000256" key="1">
    <source>
        <dbReference type="ARBA" id="ARBA00004141"/>
    </source>
</evidence>
<dbReference type="GO" id="GO:0015093">
    <property type="term" value="F:ferrous iron transmembrane transporter activity"/>
    <property type="evidence" value="ECO:0007669"/>
    <property type="project" value="TreeGrafter"/>
</dbReference>
<feature type="transmembrane region" description="Helical" evidence="6">
    <location>
        <begin position="340"/>
        <end position="358"/>
    </location>
</feature>
<dbReference type="PANTHER" id="PTHR31632">
    <property type="entry name" value="IRON TRANSPORTER FTH1"/>
    <property type="match status" value="1"/>
</dbReference>